<feature type="binding site" evidence="11">
    <location>
        <position position="254"/>
    </location>
    <ligand>
        <name>Mn(2+)</name>
        <dbReference type="ChEBI" id="CHEBI:29035"/>
    </ligand>
</feature>
<dbReference type="Gene3D" id="3.90.550.10">
    <property type="entry name" value="Spore Coat Polysaccharide Biosynthesis Protein SpsA, Chain A"/>
    <property type="match status" value="2"/>
</dbReference>
<accession>A0A835I673</accession>
<keyword evidence="4" id="KW-0812">Transmembrane</keyword>
<dbReference type="Proteomes" id="UP000631114">
    <property type="component" value="Unassembled WGS sequence"/>
</dbReference>
<evidence type="ECO:0000256" key="7">
    <source>
        <dbReference type="ARBA" id="ARBA00023136"/>
    </source>
</evidence>
<keyword evidence="2" id="KW-0328">Glycosyltransferase</keyword>
<comment type="function">
    <text evidence="9">Thought to be a Golgi-localized beta-glycan synthase that polymerize the backbones of noncellulosic polysaccharides (hemicelluloses) of plant cell wall.</text>
</comment>
<keyword evidence="13" id="KW-1185">Reference proteome</keyword>
<keyword evidence="7" id="KW-0472">Membrane</keyword>
<keyword evidence="5" id="KW-1133">Transmembrane helix</keyword>
<sequence length="471" mass="53088">MESTGEGEGYLPLFETKQAKGQNVYRLFSLSRFVELWFGLYWVVTQSIRWNSVCRYTFKDRLSNRFEDKLPGVDIFVCTADATIEPPMMVINTVLSVMAYNYPSEKLSVYLSDDGGSDLTFYALLEASHFAKHWIPFCKNFNIEPRSPAAYFSTKGDPLLVDSKALSSIKKLYEEMEYRIETASKLGRIPEDIRIKHKGFSEWDSVSSPRDHQTILQVLIDRRNPSAVDSEGGSMPTLVYLAREKRPNHPHNFKAGAMNALIRVSSKISNEKIILNVDCDMYSNNSDTVRDSLCFFMDERKGHEIAFVQFPQCFINITKNDIYGGSLTVICEYGCPVEDVITGLSIHCRGWKSIYCNPTRKGFLGVAPATLAQTLVQHKRWAEGTSTAQSTAIHSAAVTNFTSNSWSFKGNEVGGSSQEMPRDFGLGQVSQSMTNHFSGELEIAQQGDRQYVELRNSRGYGSSTRQAHWSL</sequence>
<dbReference type="EMBL" id="JADFTS010000004">
    <property type="protein sequence ID" value="KAF9611339.1"/>
    <property type="molecule type" value="Genomic_DNA"/>
</dbReference>
<gene>
    <name evidence="12" type="ORF">IFM89_030128</name>
</gene>
<evidence type="ECO:0000256" key="4">
    <source>
        <dbReference type="ARBA" id="ARBA00022692"/>
    </source>
</evidence>
<evidence type="ECO:0000256" key="6">
    <source>
        <dbReference type="ARBA" id="ARBA00023034"/>
    </source>
</evidence>
<organism evidence="12 13">
    <name type="scientific">Coptis chinensis</name>
    <dbReference type="NCBI Taxonomy" id="261450"/>
    <lineage>
        <taxon>Eukaryota</taxon>
        <taxon>Viridiplantae</taxon>
        <taxon>Streptophyta</taxon>
        <taxon>Embryophyta</taxon>
        <taxon>Tracheophyta</taxon>
        <taxon>Spermatophyta</taxon>
        <taxon>Magnoliopsida</taxon>
        <taxon>Ranunculales</taxon>
        <taxon>Ranunculaceae</taxon>
        <taxon>Coptidoideae</taxon>
        <taxon>Coptis</taxon>
    </lineage>
</organism>
<evidence type="ECO:0000256" key="3">
    <source>
        <dbReference type="ARBA" id="ARBA00022679"/>
    </source>
</evidence>
<protein>
    <submittedName>
        <fullName evidence="12">Uncharacterized protein</fullName>
    </submittedName>
</protein>
<feature type="binding site" evidence="11">
    <location>
        <position position="278"/>
    </location>
    <ligand>
        <name>Mn(2+)</name>
        <dbReference type="ChEBI" id="CHEBI:29035"/>
    </ligand>
</feature>
<comment type="subcellular location">
    <subcellularLocation>
        <location evidence="1">Golgi apparatus membrane</location>
        <topology evidence="1">Multi-pass membrane protein</topology>
    </subcellularLocation>
</comment>
<dbReference type="FunFam" id="3.90.550.10:FF:000138">
    <property type="entry name" value="Cellulose synthase isolog"/>
    <property type="match status" value="1"/>
</dbReference>
<dbReference type="GO" id="GO:0030244">
    <property type="term" value="P:cellulose biosynthetic process"/>
    <property type="evidence" value="ECO:0007669"/>
    <property type="project" value="InterPro"/>
</dbReference>
<keyword evidence="3" id="KW-0808">Transferase</keyword>
<dbReference type="AlphaFoldDB" id="A0A835I673"/>
<keyword evidence="8" id="KW-0961">Cell wall biogenesis/degradation</keyword>
<dbReference type="Pfam" id="PF03552">
    <property type="entry name" value="Cellulose_synt"/>
    <property type="match status" value="2"/>
</dbReference>
<dbReference type="SUPFAM" id="SSF53448">
    <property type="entry name" value="Nucleotide-diphospho-sugar transferases"/>
    <property type="match status" value="1"/>
</dbReference>
<dbReference type="OrthoDB" id="1929172at2759"/>
<evidence type="ECO:0000256" key="8">
    <source>
        <dbReference type="ARBA" id="ARBA00023316"/>
    </source>
</evidence>
<name>A0A835I673_9MAGN</name>
<reference evidence="12 13" key="1">
    <citation type="submission" date="2020-10" db="EMBL/GenBank/DDBJ databases">
        <title>The Coptis chinensis genome and diversification of protoberbering-type alkaloids.</title>
        <authorList>
            <person name="Wang B."/>
            <person name="Shu S."/>
            <person name="Song C."/>
            <person name="Liu Y."/>
        </authorList>
    </citation>
    <scope>NUCLEOTIDE SEQUENCE [LARGE SCALE GENOMIC DNA]</scope>
    <source>
        <strain evidence="12">HL-2020</strain>
        <tissue evidence="12">Leaf</tissue>
    </source>
</reference>
<dbReference type="GO" id="GO:0016760">
    <property type="term" value="F:cellulose synthase (UDP-forming) activity"/>
    <property type="evidence" value="ECO:0007669"/>
    <property type="project" value="InterPro"/>
</dbReference>
<feature type="binding site" evidence="10">
    <location>
        <position position="114"/>
    </location>
    <ligand>
        <name>UDP-alpha-D-glucose</name>
        <dbReference type="ChEBI" id="CHEBI:58885"/>
    </ligand>
</feature>
<evidence type="ECO:0000256" key="1">
    <source>
        <dbReference type="ARBA" id="ARBA00004653"/>
    </source>
</evidence>
<evidence type="ECO:0000256" key="5">
    <source>
        <dbReference type="ARBA" id="ARBA00022989"/>
    </source>
</evidence>
<evidence type="ECO:0000256" key="9">
    <source>
        <dbReference type="ARBA" id="ARBA00037405"/>
    </source>
</evidence>
<dbReference type="PANTHER" id="PTHR13301">
    <property type="entry name" value="X-BOX TRANSCRIPTION FACTOR-RELATED"/>
    <property type="match status" value="1"/>
</dbReference>
<proteinExistence type="predicted"/>
<evidence type="ECO:0000313" key="13">
    <source>
        <dbReference type="Proteomes" id="UP000631114"/>
    </source>
</evidence>
<dbReference type="GO" id="GO:0071555">
    <property type="term" value="P:cell wall organization"/>
    <property type="evidence" value="ECO:0007669"/>
    <property type="project" value="UniProtKB-KW"/>
</dbReference>
<dbReference type="InterPro" id="IPR005150">
    <property type="entry name" value="Cellulose_synth"/>
</dbReference>
<keyword evidence="6" id="KW-0333">Golgi apparatus</keyword>
<dbReference type="InterPro" id="IPR029044">
    <property type="entry name" value="Nucleotide-diphossugar_trans"/>
</dbReference>
<evidence type="ECO:0000313" key="12">
    <source>
        <dbReference type="EMBL" id="KAF9611339.1"/>
    </source>
</evidence>
<comment type="caution">
    <text evidence="12">The sequence shown here is derived from an EMBL/GenBank/DDBJ whole genome shotgun (WGS) entry which is preliminary data.</text>
</comment>
<evidence type="ECO:0000256" key="10">
    <source>
        <dbReference type="PIRSR" id="PIRSR605150-2"/>
    </source>
</evidence>
<dbReference type="GO" id="GO:0000139">
    <property type="term" value="C:Golgi membrane"/>
    <property type="evidence" value="ECO:0007669"/>
    <property type="project" value="UniProtKB-SubCell"/>
</dbReference>
<evidence type="ECO:0000256" key="2">
    <source>
        <dbReference type="ARBA" id="ARBA00022676"/>
    </source>
</evidence>
<evidence type="ECO:0000256" key="11">
    <source>
        <dbReference type="PIRSR" id="PIRSR605150-3"/>
    </source>
</evidence>
<feature type="binding site" evidence="10">
    <location>
        <position position="85"/>
    </location>
    <ligand>
        <name>UDP-alpha-D-glucose</name>
        <dbReference type="ChEBI" id="CHEBI:58885"/>
    </ligand>
</feature>